<dbReference type="InterPro" id="IPR011055">
    <property type="entry name" value="Dup_hybrid_motif"/>
</dbReference>
<evidence type="ECO:0000313" key="3">
    <source>
        <dbReference type="Proteomes" id="UP000000347"/>
    </source>
</evidence>
<organism evidence="2 3">
    <name type="scientific">Caldicellulosiruptor obsidiansis (strain ATCC BAA-2073 / JCM 16842 / OB47)</name>
    <dbReference type="NCBI Taxonomy" id="608506"/>
    <lineage>
        <taxon>Bacteria</taxon>
        <taxon>Bacillati</taxon>
        <taxon>Bacillota</taxon>
        <taxon>Bacillota incertae sedis</taxon>
        <taxon>Caldicellulosiruptorales</taxon>
        <taxon>Caldicellulosiruptoraceae</taxon>
        <taxon>Caldicellulosiruptor</taxon>
    </lineage>
</organism>
<keyword evidence="1" id="KW-0472">Membrane</keyword>
<keyword evidence="3" id="KW-1185">Reference proteome</keyword>
<keyword evidence="1" id="KW-0812">Transmembrane</keyword>
<dbReference type="CDD" id="cd12797">
    <property type="entry name" value="M23_peptidase"/>
    <property type="match status" value="1"/>
</dbReference>
<dbReference type="EMBL" id="CP002164">
    <property type="protein sequence ID" value="ADL42039.1"/>
    <property type="molecule type" value="Genomic_DNA"/>
</dbReference>
<dbReference type="SUPFAM" id="SSF51261">
    <property type="entry name" value="Duplicated hybrid motif"/>
    <property type="match status" value="1"/>
</dbReference>
<dbReference type="KEGG" id="cob:COB47_0726"/>
<name>D9TJ57_CALOO</name>
<keyword evidence="1" id="KW-1133">Transmembrane helix</keyword>
<gene>
    <name evidence="2" type="ordered locus">COB47_0726</name>
</gene>
<dbReference type="AlphaFoldDB" id="D9TJ57"/>
<dbReference type="eggNOG" id="COG0739">
    <property type="taxonomic scope" value="Bacteria"/>
</dbReference>
<dbReference type="HOGENOM" id="CLU_1419119_0_0_9"/>
<proteinExistence type="predicted"/>
<accession>D9TJ57</accession>
<sequence length="193" mass="22492">MKMRKKKINKKCSRVLIIKTILVVLFLIFILAIKYQYIRIKNFPFEKAKIYFQRDEKVYSELTKWAKDFLQPLSFSKPPNRDSLTKSLSSTSYIYPADGQIQSSDDGGIFIIVKKKTNILSPCEGKITEVIKKGETFDIIIKQDSCIIYRLENIDVLTVQKGEVLKKGQIIGYKLPFELVGKDYIYFKREEVI</sequence>
<dbReference type="STRING" id="608506.COB47_0726"/>
<reference evidence="2 3" key="1">
    <citation type="journal article" date="2010" name="J. Bacteriol.">
        <title>Complete genome sequence of the cellulolytic thermophile Caldicellulosiruptor obsidiansis OB47T.</title>
        <authorList>
            <person name="Elkins J.G."/>
            <person name="Lochner A."/>
            <person name="Hamilton-Brehm S.D."/>
            <person name="Davenport K.W."/>
            <person name="Podar M."/>
            <person name="Brown S.D."/>
            <person name="Land M.L."/>
            <person name="Hauser L.J."/>
            <person name="Klingeman D.M."/>
            <person name="Raman B."/>
            <person name="Goodwin L.A."/>
            <person name="Tapia R."/>
            <person name="Meincke L.J."/>
            <person name="Detter J.C."/>
            <person name="Bruce D.C."/>
            <person name="Han C.S."/>
            <person name="Palumbo A.V."/>
            <person name="Cottingham R.W."/>
            <person name="Keller M."/>
            <person name="Graham D.E."/>
        </authorList>
    </citation>
    <scope>NUCLEOTIDE SEQUENCE [LARGE SCALE GENOMIC DNA]</scope>
    <source>
        <strain evidence="3">ATCC BAA-2073 / strain OB47</strain>
    </source>
</reference>
<protein>
    <submittedName>
        <fullName evidence="2">Uncharacterized protein</fullName>
    </submittedName>
</protein>
<dbReference type="Gene3D" id="2.70.70.10">
    <property type="entry name" value="Glucose Permease (Domain IIA)"/>
    <property type="match status" value="1"/>
</dbReference>
<dbReference type="Proteomes" id="UP000000347">
    <property type="component" value="Chromosome"/>
</dbReference>
<feature type="transmembrane region" description="Helical" evidence="1">
    <location>
        <begin position="12"/>
        <end position="33"/>
    </location>
</feature>
<evidence type="ECO:0000313" key="2">
    <source>
        <dbReference type="EMBL" id="ADL42039.1"/>
    </source>
</evidence>
<evidence type="ECO:0000256" key="1">
    <source>
        <dbReference type="SAM" id="Phobius"/>
    </source>
</evidence>